<reference evidence="1" key="2">
    <citation type="journal article" date="2015" name="Data Brief">
        <title>Shoot transcriptome of the giant reed, Arundo donax.</title>
        <authorList>
            <person name="Barrero R.A."/>
            <person name="Guerrero F.D."/>
            <person name="Moolhuijzen P."/>
            <person name="Goolsby J.A."/>
            <person name="Tidwell J."/>
            <person name="Bellgard S.E."/>
            <person name="Bellgard M.I."/>
        </authorList>
    </citation>
    <scope>NUCLEOTIDE SEQUENCE</scope>
    <source>
        <tissue evidence="1">Shoot tissue taken approximately 20 cm above the soil surface</tissue>
    </source>
</reference>
<accession>A0A0A9RWQ0</accession>
<name>A0A0A9RWQ0_ARUDO</name>
<sequence length="75" mass="7298">MRGRPSGSAVCRAGGGTCGRPRPSSPCGPATSGLRSSVTCCCSSVTARCRCARSACTARTGNASIITSAGGCAMP</sequence>
<reference evidence="1" key="1">
    <citation type="submission" date="2014-09" db="EMBL/GenBank/DDBJ databases">
        <authorList>
            <person name="Magalhaes I.L.F."/>
            <person name="Oliveira U."/>
            <person name="Santos F.R."/>
            <person name="Vidigal T.H.D.A."/>
            <person name="Brescovit A.D."/>
            <person name="Santos A.J."/>
        </authorList>
    </citation>
    <scope>NUCLEOTIDE SEQUENCE</scope>
    <source>
        <tissue evidence="1">Shoot tissue taken approximately 20 cm above the soil surface</tissue>
    </source>
</reference>
<protein>
    <submittedName>
        <fullName evidence="1">Uncharacterized protein</fullName>
    </submittedName>
</protein>
<dbReference type="EMBL" id="GBRH01204315">
    <property type="protein sequence ID" value="JAD93580.1"/>
    <property type="molecule type" value="Transcribed_RNA"/>
</dbReference>
<proteinExistence type="predicted"/>
<evidence type="ECO:0000313" key="1">
    <source>
        <dbReference type="EMBL" id="JAD93580.1"/>
    </source>
</evidence>
<dbReference type="AlphaFoldDB" id="A0A0A9RWQ0"/>
<organism evidence="1">
    <name type="scientific">Arundo donax</name>
    <name type="common">Giant reed</name>
    <name type="synonym">Donax arundinaceus</name>
    <dbReference type="NCBI Taxonomy" id="35708"/>
    <lineage>
        <taxon>Eukaryota</taxon>
        <taxon>Viridiplantae</taxon>
        <taxon>Streptophyta</taxon>
        <taxon>Embryophyta</taxon>
        <taxon>Tracheophyta</taxon>
        <taxon>Spermatophyta</taxon>
        <taxon>Magnoliopsida</taxon>
        <taxon>Liliopsida</taxon>
        <taxon>Poales</taxon>
        <taxon>Poaceae</taxon>
        <taxon>PACMAD clade</taxon>
        <taxon>Arundinoideae</taxon>
        <taxon>Arundineae</taxon>
        <taxon>Arundo</taxon>
    </lineage>
</organism>